<dbReference type="AlphaFoldDB" id="A0A420YKM1"/>
<comment type="similarity">
    <text evidence="1">Belongs to the synembryn family.</text>
</comment>
<dbReference type="PANTHER" id="PTHR12425">
    <property type="entry name" value="SYNEMBRYN"/>
    <property type="match status" value="1"/>
</dbReference>
<dbReference type="GO" id="GO:0005737">
    <property type="term" value="C:cytoplasm"/>
    <property type="evidence" value="ECO:0007669"/>
    <property type="project" value="TreeGrafter"/>
</dbReference>
<protein>
    <recommendedName>
        <fullName evidence="7">Guanine nucleotide exchange factor synembryn</fullName>
    </recommendedName>
</protein>
<evidence type="ECO:0000256" key="4">
    <source>
        <dbReference type="SAM" id="MobiDB-lite"/>
    </source>
</evidence>
<name>A0A420YKM1_9PEZI</name>
<gene>
    <name evidence="5" type="ORF">DL546_009472</name>
</gene>
<dbReference type="InterPro" id="IPR019318">
    <property type="entry name" value="Gua_nucleotide_exch_fac_Ric8"/>
</dbReference>
<organism evidence="5 6">
    <name type="scientific">Coniochaeta pulveracea</name>
    <dbReference type="NCBI Taxonomy" id="177199"/>
    <lineage>
        <taxon>Eukaryota</taxon>
        <taxon>Fungi</taxon>
        <taxon>Dikarya</taxon>
        <taxon>Ascomycota</taxon>
        <taxon>Pezizomycotina</taxon>
        <taxon>Sordariomycetes</taxon>
        <taxon>Sordariomycetidae</taxon>
        <taxon>Coniochaetales</taxon>
        <taxon>Coniochaetaceae</taxon>
        <taxon>Coniochaeta</taxon>
    </lineage>
</organism>
<dbReference type="GO" id="GO:0005085">
    <property type="term" value="F:guanyl-nucleotide exchange factor activity"/>
    <property type="evidence" value="ECO:0007669"/>
    <property type="project" value="UniProtKB-KW"/>
</dbReference>
<dbReference type="GO" id="GO:0001965">
    <property type="term" value="F:G-protein alpha-subunit binding"/>
    <property type="evidence" value="ECO:0007669"/>
    <property type="project" value="TreeGrafter"/>
</dbReference>
<keyword evidence="2" id="KW-0344">Guanine-nucleotide releasing factor</keyword>
<dbReference type="InterPro" id="IPR016024">
    <property type="entry name" value="ARM-type_fold"/>
</dbReference>
<evidence type="ECO:0000256" key="3">
    <source>
        <dbReference type="ARBA" id="ARBA00023186"/>
    </source>
</evidence>
<evidence type="ECO:0000256" key="1">
    <source>
        <dbReference type="ARBA" id="ARBA00009049"/>
    </source>
</evidence>
<dbReference type="Proteomes" id="UP000275385">
    <property type="component" value="Unassembled WGS sequence"/>
</dbReference>
<dbReference type="EMBL" id="QVQW01000005">
    <property type="protein sequence ID" value="RKU48402.1"/>
    <property type="molecule type" value="Genomic_DNA"/>
</dbReference>
<feature type="compositionally biased region" description="Low complexity" evidence="4">
    <location>
        <begin position="388"/>
        <end position="402"/>
    </location>
</feature>
<accession>A0A420YKM1</accession>
<dbReference type="Pfam" id="PF10165">
    <property type="entry name" value="Ric8"/>
    <property type="match status" value="1"/>
</dbReference>
<dbReference type="GO" id="GO:0007186">
    <property type="term" value="P:G protein-coupled receptor signaling pathway"/>
    <property type="evidence" value="ECO:0007669"/>
    <property type="project" value="TreeGrafter"/>
</dbReference>
<sequence length="472" mass="52677">MVAVAQGSLTGRAKLEAVTNLMNQLKEDLKSSKLNPHRRDALLEELKVYGRDPVNSDPIFTREGIEILTRYAFDSSSNTTCRNALRVLCNAMFLRPATRQMFVDLGYEAQACDKLKNDNRDDEFLVSRLLFLTTYDTTINLGDLIDQHHVAGIIVQNLARHAKRLSFGAQGHKVERVEPMEDMALAETLKLLFNVTHFTPDRVNAFTPAVPHIITILTQHELPAPHTPPLAPPLGPAANALINLKLDDEEAQSSLFPDSEPSSVAGRVLYLLDKSLASYSDDELEANCTPLITLIMTIHEHAPDEVRSFIRQKLLPTEEDRKQILGRGNSLTSRLLRNSTNAMTPKLREAISHLLFDLSDKDASRFVLNVGYGYASGFLFQNNIPVPESASEAPSSTAGGSERPVNPITGQFVDEEKEVEMPEMSQEEKEREAERLFVLFERLRATGVMDVQNPVTKAYQAGRIQELDSDEE</sequence>
<keyword evidence="6" id="KW-1185">Reference proteome</keyword>
<evidence type="ECO:0000313" key="6">
    <source>
        <dbReference type="Proteomes" id="UP000275385"/>
    </source>
</evidence>
<comment type="caution">
    <text evidence="5">The sequence shown here is derived from an EMBL/GenBank/DDBJ whole genome shotgun (WGS) entry which is preliminary data.</text>
</comment>
<evidence type="ECO:0000313" key="5">
    <source>
        <dbReference type="EMBL" id="RKU48402.1"/>
    </source>
</evidence>
<reference evidence="5 6" key="1">
    <citation type="submission" date="2018-08" db="EMBL/GenBank/DDBJ databases">
        <title>Draft genome of the lignicolous fungus Coniochaeta pulveracea.</title>
        <authorList>
            <person name="Borstlap C.J."/>
            <person name="De Witt R.N."/>
            <person name="Botha A."/>
            <person name="Volschenk H."/>
        </authorList>
    </citation>
    <scope>NUCLEOTIDE SEQUENCE [LARGE SCALE GENOMIC DNA]</scope>
    <source>
        <strain evidence="5 6">CAB683</strain>
    </source>
</reference>
<dbReference type="OrthoDB" id="5585685at2759"/>
<dbReference type="PANTHER" id="PTHR12425:SF5">
    <property type="entry name" value="SYNEMBRYN"/>
    <property type="match status" value="1"/>
</dbReference>
<keyword evidence="3" id="KW-0143">Chaperone</keyword>
<evidence type="ECO:0000256" key="2">
    <source>
        <dbReference type="ARBA" id="ARBA00022658"/>
    </source>
</evidence>
<feature type="region of interest" description="Disordered" evidence="4">
    <location>
        <begin position="388"/>
        <end position="408"/>
    </location>
</feature>
<evidence type="ECO:0008006" key="7">
    <source>
        <dbReference type="Google" id="ProtNLM"/>
    </source>
</evidence>
<dbReference type="SUPFAM" id="SSF48371">
    <property type="entry name" value="ARM repeat"/>
    <property type="match status" value="1"/>
</dbReference>
<proteinExistence type="inferred from homology"/>